<evidence type="ECO:0000256" key="1">
    <source>
        <dbReference type="SAM" id="MobiDB-lite"/>
    </source>
</evidence>
<sequence length="248" mass="27276">MSTGEGADGENGRANPGFVDPLRADDHGRTSDNYSHGGHGGNQHTVTDWKKFADETLDDYLSRCPTGTYGGNEPPNSESQAIEHCDSSLNDDGPPLSDTYTSTTDDREDEESIEPQKPSENREQDDGPPLSDTYTSTTDDREDEESIEPQKPSENREQDDGPPLSDTYTSTTDDREDEESIEPQKPSENREQDDGPPLSDTHTSTTDDREDEESIEPQKPSENREQLRLAAAVSPVSLSKAKEAKSLT</sequence>
<dbReference type="AlphaFoldDB" id="A0A9W9ZGP9"/>
<feature type="region of interest" description="Disordered" evidence="1">
    <location>
        <begin position="1"/>
        <end position="47"/>
    </location>
</feature>
<proteinExistence type="predicted"/>
<gene>
    <name evidence="2" type="ORF">OS493_004605</name>
</gene>
<feature type="region of interest" description="Disordered" evidence="1">
    <location>
        <begin position="60"/>
        <end position="248"/>
    </location>
</feature>
<reference evidence="2" key="1">
    <citation type="submission" date="2023-01" db="EMBL/GenBank/DDBJ databases">
        <title>Genome assembly of the deep-sea coral Lophelia pertusa.</title>
        <authorList>
            <person name="Herrera S."/>
            <person name="Cordes E."/>
        </authorList>
    </citation>
    <scope>NUCLEOTIDE SEQUENCE</scope>
    <source>
        <strain evidence="2">USNM1676648</strain>
        <tissue evidence="2">Polyp</tissue>
    </source>
</reference>
<accession>A0A9W9ZGP9</accession>
<name>A0A9W9ZGP9_9CNID</name>
<evidence type="ECO:0000313" key="3">
    <source>
        <dbReference type="Proteomes" id="UP001163046"/>
    </source>
</evidence>
<dbReference type="EMBL" id="MU826351">
    <property type="protein sequence ID" value="KAJ7381010.1"/>
    <property type="molecule type" value="Genomic_DNA"/>
</dbReference>
<keyword evidence="3" id="KW-1185">Reference proteome</keyword>
<protein>
    <submittedName>
        <fullName evidence="2">Uncharacterized protein</fullName>
    </submittedName>
</protein>
<dbReference type="Proteomes" id="UP001163046">
    <property type="component" value="Unassembled WGS sequence"/>
</dbReference>
<evidence type="ECO:0000313" key="2">
    <source>
        <dbReference type="EMBL" id="KAJ7381010.1"/>
    </source>
</evidence>
<organism evidence="2 3">
    <name type="scientific">Desmophyllum pertusum</name>
    <dbReference type="NCBI Taxonomy" id="174260"/>
    <lineage>
        <taxon>Eukaryota</taxon>
        <taxon>Metazoa</taxon>
        <taxon>Cnidaria</taxon>
        <taxon>Anthozoa</taxon>
        <taxon>Hexacorallia</taxon>
        <taxon>Scleractinia</taxon>
        <taxon>Caryophylliina</taxon>
        <taxon>Caryophylliidae</taxon>
        <taxon>Desmophyllum</taxon>
    </lineage>
</organism>
<comment type="caution">
    <text evidence="2">The sequence shown here is derived from an EMBL/GenBank/DDBJ whole genome shotgun (WGS) entry which is preliminary data.</text>
</comment>